<dbReference type="Pfam" id="PF00892">
    <property type="entry name" value="EamA"/>
    <property type="match status" value="1"/>
</dbReference>
<feature type="domain" description="EamA" evidence="8">
    <location>
        <begin position="158"/>
        <end position="286"/>
    </location>
</feature>
<feature type="region of interest" description="Disordered" evidence="6">
    <location>
        <begin position="295"/>
        <end position="336"/>
    </location>
</feature>
<sequence>METSTGTARQAAASGSDPGARGRLAGTLVMLCGGMSNQLGASTAALAFPVIGPAGVVAVRQWVAGLVLMSLGRPRLRSLTWSQWWPVLSMAVVFATMNLTLYLAVDRIGLGLAVTLEFLGPLTVALAASRRRVDLGCALAAGGAVAVLMRPQPSGDHLGMALALVAAACWAGYILLNRTVGRRVAGIEGSAAAAGVSALLFVPVGAWVLAHHPPTPAALACAAAAGVLSSTVPFLGDLFALRRVPARFFGLFMSVHPVMAALAGLVVLGQELDGVDWAAIGAVVAANAVSALTAGSARRPGRPVRPPGRGPGSRTARGRTARGAAHPAREDPTPGT</sequence>
<feature type="transmembrane region" description="Helical" evidence="7">
    <location>
        <begin position="46"/>
        <end position="72"/>
    </location>
</feature>
<evidence type="ECO:0000256" key="3">
    <source>
        <dbReference type="ARBA" id="ARBA00022692"/>
    </source>
</evidence>
<feature type="compositionally biased region" description="Basic and acidic residues" evidence="6">
    <location>
        <begin position="327"/>
        <end position="336"/>
    </location>
</feature>
<feature type="transmembrane region" description="Helical" evidence="7">
    <location>
        <begin position="158"/>
        <end position="176"/>
    </location>
</feature>
<dbReference type="GO" id="GO:0016020">
    <property type="term" value="C:membrane"/>
    <property type="evidence" value="ECO:0007669"/>
    <property type="project" value="UniProtKB-SubCell"/>
</dbReference>
<dbReference type="AlphaFoldDB" id="A0A7X6RQ77"/>
<dbReference type="InterPro" id="IPR037185">
    <property type="entry name" value="EmrE-like"/>
</dbReference>
<evidence type="ECO:0000256" key="4">
    <source>
        <dbReference type="ARBA" id="ARBA00022989"/>
    </source>
</evidence>
<keyword evidence="5 7" id="KW-0472">Membrane</keyword>
<comment type="caution">
    <text evidence="9">The sequence shown here is derived from an EMBL/GenBank/DDBJ whole genome shotgun (WGS) entry which is preliminary data.</text>
</comment>
<evidence type="ECO:0000256" key="7">
    <source>
        <dbReference type="SAM" id="Phobius"/>
    </source>
</evidence>
<evidence type="ECO:0000256" key="5">
    <source>
        <dbReference type="ARBA" id="ARBA00023136"/>
    </source>
</evidence>
<evidence type="ECO:0000256" key="2">
    <source>
        <dbReference type="ARBA" id="ARBA00007362"/>
    </source>
</evidence>
<feature type="transmembrane region" description="Helical" evidence="7">
    <location>
        <begin position="188"/>
        <end position="210"/>
    </location>
</feature>
<dbReference type="PANTHER" id="PTHR32322">
    <property type="entry name" value="INNER MEMBRANE TRANSPORTER"/>
    <property type="match status" value="1"/>
</dbReference>
<gene>
    <name evidence="9" type="ORF">HGB44_09480</name>
</gene>
<dbReference type="RefSeq" id="WP_082768280.1">
    <property type="nucleotide sequence ID" value="NZ_JAAXPG010000007.1"/>
</dbReference>
<evidence type="ECO:0000256" key="1">
    <source>
        <dbReference type="ARBA" id="ARBA00004141"/>
    </source>
</evidence>
<dbReference type="Proteomes" id="UP000553209">
    <property type="component" value="Unassembled WGS sequence"/>
</dbReference>
<evidence type="ECO:0000256" key="6">
    <source>
        <dbReference type="SAM" id="MobiDB-lite"/>
    </source>
</evidence>
<comment type="subcellular location">
    <subcellularLocation>
        <location evidence="1">Membrane</location>
        <topology evidence="1">Multi-pass membrane protein</topology>
    </subcellularLocation>
</comment>
<dbReference type="InterPro" id="IPR050638">
    <property type="entry name" value="AA-Vitamin_Transporters"/>
</dbReference>
<protein>
    <submittedName>
        <fullName evidence="9">EamA family transporter</fullName>
    </submittedName>
</protein>
<name>A0A7X6RQ77_9ACTN</name>
<dbReference type="EMBL" id="JAAXPG010000007">
    <property type="protein sequence ID" value="NKY97886.1"/>
    <property type="molecule type" value="Genomic_DNA"/>
</dbReference>
<evidence type="ECO:0000313" key="9">
    <source>
        <dbReference type="EMBL" id="NKY97886.1"/>
    </source>
</evidence>
<keyword evidence="3 7" id="KW-0812">Transmembrane</keyword>
<keyword evidence="4 7" id="KW-1133">Transmembrane helix</keyword>
<dbReference type="PANTHER" id="PTHR32322:SF2">
    <property type="entry name" value="EAMA DOMAIN-CONTAINING PROTEIN"/>
    <property type="match status" value="1"/>
</dbReference>
<organism evidence="9 10">
    <name type="scientific">Nocardiopsis alborubida</name>
    <dbReference type="NCBI Taxonomy" id="146802"/>
    <lineage>
        <taxon>Bacteria</taxon>
        <taxon>Bacillati</taxon>
        <taxon>Actinomycetota</taxon>
        <taxon>Actinomycetes</taxon>
        <taxon>Streptosporangiales</taxon>
        <taxon>Nocardiopsidaceae</taxon>
        <taxon>Nocardiopsis</taxon>
    </lineage>
</organism>
<dbReference type="SUPFAM" id="SSF103481">
    <property type="entry name" value="Multidrug resistance efflux transporter EmrE"/>
    <property type="match status" value="2"/>
</dbReference>
<keyword evidence="10" id="KW-1185">Reference proteome</keyword>
<reference evidence="9 10" key="1">
    <citation type="submission" date="2020-04" db="EMBL/GenBank/DDBJ databases">
        <title>MicrobeNet Type strains.</title>
        <authorList>
            <person name="Nicholson A.C."/>
        </authorList>
    </citation>
    <scope>NUCLEOTIDE SEQUENCE [LARGE SCALE GENOMIC DNA]</scope>
    <source>
        <strain evidence="9 10">ATCC 23612</strain>
    </source>
</reference>
<dbReference type="InterPro" id="IPR000620">
    <property type="entry name" value="EamA_dom"/>
</dbReference>
<feature type="transmembrane region" description="Helical" evidence="7">
    <location>
        <begin position="110"/>
        <end position="128"/>
    </location>
</feature>
<evidence type="ECO:0000313" key="10">
    <source>
        <dbReference type="Proteomes" id="UP000553209"/>
    </source>
</evidence>
<evidence type="ECO:0000259" key="8">
    <source>
        <dbReference type="Pfam" id="PF00892"/>
    </source>
</evidence>
<feature type="transmembrane region" description="Helical" evidence="7">
    <location>
        <begin position="274"/>
        <end position="295"/>
    </location>
</feature>
<proteinExistence type="inferred from homology"/>
<feature type="transmembrane region" description="Helical" evidence="7">
    <location>
        <begin position="84"/>
        <end position="104"/>
    </location>
</feature>
<accession>A0A7X6RQ77</accession>
<feature type="transmembrane region" description="Helical" evidence="7">
    <location>
        <begin position="216"/>
        <end position="236"/>
    </location>
</feature>
<comment type="similarity">
    <text evidence="2">Belongs to the EamA transporter family.</text>
</comment>
<feature type="transmembrane region" description="Helical" evidence="7">
    <location>
        <begin position="248"/>
        <end position="268"/>
    </location>
</feature>